<dbReference type="EC" id="3.2.1.52" evidence="3"/>
<feature type="active site" description="Proton donor" evidence="8">
    <location>
        <position position="171"/>
    </location>
</feature>
<keyword evidence="4" id="KW-0732">Signal</keyword>
<evidence type="ECO:0000256" key="7">
    <source>
        <dbReference type="ARBA" id="ARBA00023295"/>
    </source>
</evidence>
<gene>
    <name evidence="10" type="ORF">COCSUDRAFT_36427</name>
</gene>
<evidence type="ECO:0000256" key="6">
    <source>
        <dbReference type="ARBA" id="ARBA00023180"/>
    </source>
</evidence>
<dbReference type="GeneID" id="17041436"/>
<dbReference type="InterPro" id="IPR025705">
    <property type="entry name" value="Beta_hexosaminidase_sua/sub"/>
</dbReference>
<keyword evidence="5" id="KW-0378">Hydrolase</keyword>
<dbReference type="InterPro" id="IPR017853">
    <property type="entry name" value="GH"/>
</dbReference>
<reference evidence="10 11" key="1">
    <citation type="journal article" date="2012" name="Genome Biol.">
        <title>The genome of the polar eukaryotic microalga coccomyxa subellipsoidea reveals traits of cold adaptation.</title>
        <authorList>
            <person name="Blanc G."/>
            <person name="Agarkova I."/>
            <person name="Grimwood J."/>
            <person name="Kuo A."/>
            <person name="Brueggeman A."/>
            <person name="Dunigan D."/>
            <person name="Gurnon J."/>
            <person name="Ladunga I."/>
            <person name="Lindquist E."/>
            <person name="Lucas S."/>
            <person name="Pangilinan J."/>
            <person name="Proschold T."/>
            <person name="Salamov A."/>
            <person name="Schmutz J."/>
            <person name="Weeks D."/>
            <person name="Yamada T."/>
            <person name="Claverie J.M."/>
            <person name="Grigoriev I."/>
            <person name="Van Etten J."/>
            <person name="Lomsadze A."/>
            <person name="Borodovsky M."/>
        </authorList>
    </citation>
    <scope>NUCLEOTIDE SEQUENCE [LARGE SCALE GENOMIC DNA]</scope>
    <source>
        <strain evidence="10 11">C-169</strain>
    </source>
</reference>
<dbReference type="eggNOG" id="KOG2499">
    <property type="taxonomic scope" value="Eukaryota"/>
</dbReference>
<keyword evidence="6" id="KW-0325">Glycoprotein</keyword>
<dbReference type="PRINTS" id="PR00738">
    <property type="entry name" value="GLHYDRLASE20"/>
</dbReference>
<dbReference type="CDD" id="cd06562">
    <property type="entry name" value="GH20_HexA_HexB-like"/>
    <property type="match status" value="1"/>
</dbReference>
<dbReference type="GO" id="GO:0006689">
    <property type="term" value="P:ganglioside catabolic process"/>
    <property type="evidence" value="ECO:0007669"/>
    <property type="project" value="TreeGrafter"/>
</dbReference>
<dbReference type="SUPFAM" id="SSF51445">
    <property type="entry name" value="(Trans)glycosidases"/>
    <property type="match status" value="1"/>
</dbReference>
<keyword evidence="7" id="KW-0326">Glycosidase</keyword>
<comment type="caution">
    <text evidence="10">The sequence shown here is derived from an EMBL/GenBank/DDBJ whole genome shotgun (WGS) entry which is preliminary data.</text>
</comment>
<sequence>MLLINATAIFDQPRFAHRGLLIDSARHFLPLSVIKDNLEAMAAAKMNVLHWHIVDDQSFPYQSNALPRLAEYGAFSHAHTYRPTDIQEVVQYARDRGIRVIPEFDTPGHTASWGKGYPGLLTDCYNEKEQPTGEKGPVNPVRNETYALLWAFLREAAGLFPDTYLHLGGDEVPFDCWQSSPEIRAWMREHDVSSIAGLETYFEERVLALASAAGRSYIVWQEPLDNGVKLDSNTVVHVWKWWWPVSATEATVEGGAEMNAVAQKPAGYRALLSSPWYLNLGPYAGEAWVDYYTVEPLEFDATPAQASLVIGGEACMWGEWVDGSNLMERTWPRAAAVAERLWSARDVRDVDAARPRIAEHRCRMLARGLAASPGTGPGYCPQDTSL</sequence>
<comment type="similarity">
    <text evidence="2">Belongs to the glycosyl hydrolase 20 family.</text>
</comment>
<dbReference type="PANTHER" id="PTHR22600">
    <property type="entry name" value="BETA-HEXOSAMINIDASE"/>
    <property type="match status" value="1"/>
</dbReference>
<evidence type="ECO:0000259" key="9">
    <source>
        <dbReference type="Pfam" id="PF00728"/>
    </source>
</evidence>
<dbReference type="STRING" id="574566.I0YYH5"/>
<dbReference type="Gene3D" id="3.20.20.80">
    <property type="entry name" value="Glycosidases"/>
    <property type="match status" value="1"/>
</dbReference>
<name>I0YYH5_COCSC</name>
<evidence type="ECO:0000256" key="1">
    <source>
        <dbReference type="ARBA" id="ARBA00001231"/>
    </source>
</evidence>
<dbReference type="GO" id="GO:0005764">
    <property type="term" value="C:lysosome"/>
    <property type="evidence" value="ECO:0007669"/>
    <property type="project" value="TreeGrafter"/>
</dbReference>
<evidence type="ECO:0000313" key="10">
    <source>
        <dbReference type="EMBL" id="EIE23444.1"/>
    </source>
</evidence>
<dbReference type="FunFam" id="3.20.20.80:FF:000063">
    <property type="entry name" value="Beta-hexosaminidase"/>
    <property type="match status" value="1"/>
</dbReference>
<proteinExistence type="inferred from homology"/>
<dbReference type="InterPro" id="IPR015883">
    <property type="entry name" value="Glyco_hydro_20_cat"/>
</dbReference>
<evidence type="ECO:0000256" key="4">
    <source>
        <dbReference type="ARBA" id="ARBA00022729"/>
    </source>
</evidence>
<dbReference type="OrthoDB" id="428480at2759"/>
<evidence type="ECO:0000256" key="3">
    <source>
        <dbReference type="ARBA" id="ARBA00012663"/>
    </source>
</evidence>
<dbReference type="GO" id="GO:0005975">
    <property type="term" value="P:carbohydrate metabolic process"/>
    <property type="evidence" value="ECO:0007669"/>
    <property type="project" value="InterPro"/>
</dbReference>
<evidence type="ECO:0000256" key="8">
    <source>
        <dbReference type="PIRSR" id="PIRSR625705-1"/>
    </source>
</evidence>
<dbReference type="GO" id="GO:0004563">
    <property type="term" value="F:beta-N-acetylhexosaminidase activity"/>
    <property type="evidence" value="ECO:0007669"/>
    <property type="project" value="UniProtKB-EC"/>
</dbReference>
<evidence type="ECO:0000256" key="2">
    <source>
        <dbReference type="ARBA" id="ARBA00006285"/>
    </source>
</evidence>
<dbReference type="EMBL" id="AGSI01000007">
    <property type="protein sequence ID" value="EIE23444.1"/>
    <property type="molecule type" value="Genomic_DNA"/>
</dbReference>
<evidence type="ECO:0000256" key="5">
    <source>
        <dbReference type="ARBA" id="ARBA00022801"/>
    </source>
</evidence>
<dbReference type="Pfam" id="PF00728">
    <property type="entry name" value="Glyco_hydro_20"/>
    <property type="match status" value="1"/>
</dbReference>
<comment type="catalytic activity">
    <reaction evidence="1">
        <text>Hydrolysis of terminal non-reducing N-acetyl-D-hexosamine residues in N-acetyl-beta-D-hexosaminides.</text>
        <dbReference type="EC" id="3.2.1.52"/>
    </reaction>
</comment>
<keyword evidence="11" id="KW-1185">Reference proteome</keyword>
<protein>
    <recommendedName>
        <fullName evidence="3">beta-N-acetylhexosaminidase</fullName>
        <ecNumber evidence="3">3.2.1.52</ecNumber>
    </recommendedName>
</protein>
<dbReference type="Proteomes" id="UP000007264">
    <property type="component" value="Unassembled WGS sequence"/>
</dbReference>
<dbReference type="AlphaFoldDB" id="I0YYH5"/>
<organism evidence="10 11">
    <name type="scientific">Coccomyxa subellipsoidea (strain C-169)</name>
    <name type="common">Green microalga</name>
    <dbReference type="NCBI Taxonomy" id="574566"/>
    <lineage>
        <taxon>Eukaryota</taxon>
        <taxon>Viridiplantae</taxon>
        <taxon>Chlorophyta</taxon>
        <taxon>core chlorophytes</taxon>
        <taxon>Trebouxiophyceae</taxon>
        <taxon>Trebouxiophyceae incertae sedis</taxon>
        <taxon>Coccomyxaceae</taxon>
        <taxon>Coccomyxa</taxon>
        <taxon>Coccomyxa subellipsoidea</taxon>
    </lineage>
</organism>
<dbReference type="RefSeq" id="XP_005647988.1">
    <property type="nucleotide sequence ID" value="XM_005647931.1"/>
</dbReference>
<evidence type="ECO:0000313" key="11">
    <source>
        <dbReference type="Proteomes" id="UP000007264"/>
    </source>
</evidence>
<accession>I0YYH5</accession>
<dbReference type="PANTHER" id="PTHR22600:SF21">
    <property type="entry name" value="BETA-HEXOSAMINIDASE A"/>
    <property type="match status" value="1"/>
</dbReference>
<dbReference type="KEGG" id="csl:COCSUDRAFT_36427"/>
<feature type="domain" description="Glycoside hydrolase family 20 catalytic" evidence="9">
    <location>
        <begin position="15"/>
        <end position="344"/>
    </location>
</feature>
<dbReference type="GO" id="GO:0016020">
    <property type="term" value="C:membrane"/>
    <property type="evidence" value="ECO:0007669"/>
    <property type="project" value="TreeGrafter"/>
</dbReference>
<dbReference type="GO" id="GO:0030203">
    <property type="term" value="P:glycosaminoglycan metabolic process"/>
    <property type="evidence" value="ECO:0007669"/>
    <property type="project" value="TreeGrafter"/>
</dbReference>